<protein>
    <submittedName>
        <fullName evidence="3">Frataxin-like protein</fullName>
    </submittedName>
</protein>
<dbReference type="GO" id="GO:0006879">
    <property type="term" value="P:intracellular iron ion homeostasis"/>
    <property type="evidence" value="ECO:0007669"/>
    <property type="project" value="TreeGrafter"/>
</dbReference>
<dbReference type="RefSeq" id="WP_104206423.1">
    <property type="nucleotide sequence ID" value="NZ_PHHC01000065.1"/>
</dbReference>
<dbReference type="InterPro" id="IPR002908">
    <property type="entry name" value="Frataxin/CyaY"/>
</dbReference>
<dbReference type="SMART" id="SM01219">
    <property type="entry name" value="Frataxin_Cyay"/>
    <property type="match status" value="1"/>
</dbReference>
<accession>A0A2S5RDE6</accession>
<gene>
    <name evidence="3" type="ORF">HCUR_00285</name>
</gene>
<sequence>MYTFLESAQALLNELFFRLHDFEEILHWDINEREGVMEVRIPGVPSVYLIHRHDALQQIWLSSPLSGGWHFSFDGQRNGWYDTRRDQPLFSMLFLELKPYIPKSLWGKWE</sequence>
<dbReference type="PANTHER" id="PTHR16821:SF2">
    <property type="entry name" value="FRATAXIN, MITOCHONDRIAL"/>
    <property type="match status" value="1"/>
</dbReference>
<dbReference type="Proteomes" id="UP000239425">
    <property type="component" value="Unassembled WGS sequence"/>
</dbReference>
<evidence type="ECO:0000313" key="3">
    <source>
        <dbReference type="EMBL" id="PPE05327.1"/>
    </source>
</evidence>
<comment type="similarity">
    <text evidence="1">Belongs to the frataxin family.</text>
</comment>
<dbReference type="GO" id="GO:0034986">
    <property type="term" value="F:iron chaperone activity"/>
    <property type="evidence" value="ECO:0007669"/>
    <property type="project" value="TreeGrafter"/>
</dbReference>
<name>A0A2S5RDE6_9PROT</name>
<dbReference type="GO" id="GO:0016226">
    <property type="term" value="P:iron-sulfur cluster assembly"/>
    <property type="evidence" value="ECO:0007669"/>
    <property type="project" value="InterPro"/>
</dbReference>
<evidence type="ECO:0000256" key="1">
    <source>
        <dbReference type="ARBA" id="ARBA00008183"/>
    </source>
</evidence>
<dbReference type="GO" id="GO:0008199">
    <property type="term" value="F:ferric iron binding"/>
    <property type="evidence" value="ECO:0007669"/>
    <property type="project" value="InterPro"/>
</dbReference>
<dbReference type="GO" id="GO:0005737">
    <property type="term" value="C:cytoplasm"/>
    <property type="evidence" value="ECO:0007669"/>
    <property type="project" value="UniProtKB-ARBA"/>
</dbReference>
<organism evidence="3 4">
    <name type="scientific">Holospora curviuscula</name>
    <dbReference type="NCBI Taxonomy" id="1082868"/>
    <lineage>
        <taxon>Bacteria</taxon>
        <taxon>Pseudomonadati</taxon>
        <taxon>Pseudomonadota</taxon>
        <taxon>Alphaproteobacteria</taxon>
        <taxon>Holosporales</taxon>
        <taxon>Holosporaceae</taxon>
        <taxon>Holospora</taxon>
    </lineage>
</organism>
<dbReference type="Pfam" id="PF01491">
    <property type="entry name" value="Frataxin_Cyay"/>
    <property type="match status" value="1"/>
</dbReference>
<comment type="caution">
    <text evidence="3">The sequence shown here is derived from an EMBL/GenBank/DDBJ whole genome shotgun (WGS) entry which is preliminary data.</text>
</comment>
<dbReference type="AlphaFoldDB" id="A0A2S5RDE6"/>
<proteinExistence type="inferred from homology"/>
<dbReference type="PROSITE" id="PS50810">
    <property type="entry name" value="FRATAXIN_2"/>
    <property type="match status" value="1"/>
</dbReference>
<dbReference type="OrthoDB" id="8480400at2"/>
<keyword evidence="2" id="KW-0408">Iron</keyword>
<evidence type="ECO:0000256" key="2">
    <source>
        <dbReference type="ARBA" id="ARBA00023004"/>
    </source>
</evidence>
<dbReference type="EMBL" id="PHHC01000065">
    <property type="protein sequence ID" value="PPE05327.1"/>
    <property type="molecule type" value="Genomic_DNA"/>
</dbReference>
<dbReference type="InterPro" id="IPR036524">
    <property type="entry name" value="Frataxin/CyaY_sf"/>
</dbReference>
<reference evidence="3 4" key="1">
    <citation type="submission" date="2017-11" db="EMBL/GenBank/DDBJ databases">
        <title>Comparative genomic analysis of Holospora spp., intranuclear symbionts of paramecia.</title>
        <authorList>
            <person name="Garushyants S.K."/>
            <person name="Beliavskaya A."/>
            <person name="Malko D.B."/>
            <person name="Logacheva M.D."/>
            <person name="Rautian M.S."/>
            <person name="Gelfand M.S."/>
        </authorList>
    </citation>
    <scope>NUCLEOTIDE SEQUENCE [LARGE SCALE GENOMIC DNA]</scope>
    <source>
        <strain evidence="4">02AZ16</strain>
    </source>
</reference>
<dbReference type="PANTHER" id="PTHR16821">
    <property type="entry name" value="FRATAXIN"/>
    <property type="match status" value="1"/>
</dbReference>
<dbReference type="GO" id="GO:0004322">
    <property type="term" value="F:ferroxidase activity"/>
    <property type="evidence" value="ECO:0007669"/>
    <property type="project" value="TreeGrafter"/>
</dbReference>
<keyword evidence="4" id="KW-1185">Reference proteome</keyword>
<dbReference type="GO" id="GO:0051537">
    <property type="term" value="F:2 iron, 2 sulfur cluster binding"/>
    <property type="evidence" value="ECO:0007669"/>
    <property type="project" value="TreeGrafter"/>
</dbReference>
<dbReference type="GO" id="GO:0008198">
    <property type="term" value="F:ferrous iron binding"/>
    <property type="evidence" value="ECO:0007669"/>
    <property type="project" value="TreeGrafter"/>
</dbReference>
<dbReference type="Gene3D" id="3.30.920.10">
    <property type="entry name" value="Frataxin/CyaY"/>
    <property type="match status" value="1"/>
</dbReference>
<dbReference type="SUPFAM" id="SSF55387">
    <property type="entry name" value="Frataxin/Nqo15-like"/>
    <property type="match status" value="1"/>
</dbReference>
<evidence type="ECO:0000313" key="4">
    <source>
        <dbReference type="Proteomes" id="UP000239425"/>
    </source>
</evidence>